<accession>A0A0G4F3W2</accession>
<dbReference type="EMBL" id="CDMY01000366">
    <property type="protein sequence ID" value="CEM06395.1"/>
    <property type="molecule type" value="Genomic_DNA"/>
</dbReference>
<evidence type="ECO:0000256" key="1">
    <source>
        <dbReference type="SAM" id="Phobius"/>
    </source>
</evidence>
<keyword evidence="1" id="KW-0472">Membrane</keyword>
<keyword evidence="3" id="KW-1185">Reference proteome</keyword>
<sequence>MQWNDRQAKGPRGEKAVAFLPGTRDLEDVFEDPSKEYYVKLNGQRRYLDLRAIPILHHWLISFILAMGERQVEVPGGGRAVAFLPGTRDLVPVFESLFLPMRYYVKENGERRYFELLPPGVRPRNEHRVRYDAAPTAQPAAQPVERWYLEQFFLDLFQPYLDQKKRAAYESGSWRYLPWVFLNFLLTLLVVGVLGVEIGLERGGLRLALVVV</sequence>
<organism evidence="2 3">
    <name type="scientific">Vitrella brassicaformis (strain CCMP3155)</name>
    <dbReference type="NCBI Taxonomy" id="1169540"/>
    <lineage>
        <taxon>Eukaryota</taxon>
        <taxon>Sar</taxon>
        <taxon>Alveolata</taxon>
        <taxon>Colpodellida</taxon>
        <taxon>Vitrellaceae</taxon>
        <taxon>Vitrella</taxon>
    </lineage>
</organism>
<protein>
    <submittedName>
        <fullName evidence="2">Uncharacterized protein</fullName>
    </submittedName>
</protein>
<feature type="transmembrane region" description="Helical" evidence="1">
    <location>
        <begin position="176"/>
        <end position="196"/>
    </location>
</feature>
<dbReference type="VEuPathDB" id="CryptoDB:Vbra_5614"/>
<name>A0A0G4F3W2_VITBC</name>
<evidence type="ECO:0000313" key="2">
    <source>
        <dbReference type="EMBL" id="CEM06395.1"/>
    </source>
</evidence>
<gene>
    <name evidence="2" type="ORF">Vbra_5614</name>
</gene>
<keyword evidence="1" id="KW-0812">Transmembrane</keyword>
<proteinExistence type="predicted"/>
<dbReference type="Proteomes" id="UP000041254">
    <property type="component" value="Unassembled WGS sequence"/>
</dbReference>
<evidence type="ECO:0000313" key="3">
    <source>
        <dbReference type="Proteomes" id="UP000041254"/>
    </source>
</evidence>
<keyword evidence="1" id="KW-1133">Transmembrane helix</keyword>
<dbReference type="InParanoid" id="A0A0G4F3W2"/>
<reference evidence="2 3" key="1">
    <citation type="submission" date="2014-11" db="EMBL/GenBank/DDBJ databases">
        <authorList>
            <person name="Zhu J."/>
            <person name="Qi W."/>
            <person name="Song R."/>
        </authorList>
    </citation>
    <scope>NUCLEOTIDE SEQUENCE [LARGE SCALE GENOMIC DNA]</scope>
</reference>
<dbReference type="AlphaFoldDB" id="A0A0G4F3W2"/>